<dbReference type="Gene3D" id="1.20.1740.10">
    <property type="entry name" value="Amino acid/polyamine transporter I"/>
    <property type="match status" value="1"/>
</dbReference>
<dbReference type="PANTHER" id="PTHR42770">
    <property type="entry name" value="AMINO ACID TRANSPORTER-RELATED"/>
    <property type="match status" value="1"/>
</dbReference>
<dbReference type="Proteomes" id="UP000031563">
    <property type="component" value="Unassembled WGS sequence"/>
</dbReference>
<evidence type="ECO:0000313" key="8">
    <source>
        <dbReference type="Proteomes" id="UP000031563"/>
    </source>
</evidence>
<evidence type="ECO:0000256" key="1">
    <source>
        <dbReference type="ARBA" id="ARBA00004651"/>
    </source>
</evidence>
<dbReference type="GO" id="GO:0022857">
    <property type="term" value="F:transmembrane transporter activity"/>
    <property type="evidence" value="ECO:0007669"/>
    <property type="project" value="InterPro"/>
</dbReference>
<dbReference type="Pfam" id="PF13520">
    <property type="entry name" value="AA_permease_2"/>
    <property type="match status" value="1"/>
</dbReference>
<dbReference type="EMBL" id="JWIR02000059">
    <property type="protein sequence ID" value="KKB36723.1"/>
    <property type="molecule type" value="Genomic_DNA"/>
</dbReference>
<feature type="transmembrane region" description="Helical" evidence="6">
    <location>
        <begin position="24"/>
        <end position="45"/>
    </location>
</feature>
<evidence type="ECO:0000256" key="2">
    <source>
        <dbReference type="ARBA" id="ARBA00022475"/>
    </source>
</evidence>
<dbReference type="PIRSF" id="PIRSF006060">
    <property type="entry name" value="AA_transporter"/>
    <property type="match status" value="1"/>
</dbReference>
<dbReference type="AlphaFoldDB" id="A0A0F5HM12"/>
<evidence type="ECO:0000256" key="3">
    <source>
        <dbReference type="ARBA" id="ARBA00022692"/>
    </source>
</evidence>
<keyword evidence="2" id="KW-1003">Cell membrane</keyword>
<dbReference type="InterPro" id="IPR050367">
    <property type="entry name" value="APC_superfamily"/>
</dbReference>
<proteinExistence type="predicted"/>
<feature type="transmembrane region" description="Helical" evidence="6">
    <location>
        <begin position="347"/>
        <end position="366"/>
    </location>
</feature>
<feature type="transmembrane region" description="Helical" evidence="6">
    <location>
        <begin position="432"/>
        <end position="453"/>
    </location>
</feature>
<keyword evidence="5 6" id="KW-0472">Membrane</keyword>
<gene>
    <name evidence="7" type="ORF">QY95_02991</name>
</gene>
<feature type="transmembrane region" description="Helical" evidence="6">
    <location>
        <begin position="245"/>
        <end position="264"/>
    </location>
</feature>
<evidence type="ECO:0000256" key="4">
    <source>
        <dbReference type="ARBA" id="ARBA00022989"/>
    </source>
</evidence>
<feature type="transmembrane region" description="Helical" evidence="6">
    <location>
        <begin position="293"/>
        <end position="316"/>
    </location>
</feature>
<feature type="transmembrane region" description="Helical" evidence="6">
    <location>
        <begin position="168"/>
        <end position="188"/>
    </location>
</feature>
<feature type="transmembrane region" description="Helical" evidence="6">
    <location>
        <begin position="95"/>
        <end position="114"/>
    </location>
</feature>
<keyword evidence="3 6" id="KW-0812">Transmembrane</keyword>
<comment type="caution">
    <text evidence="7">The sequence shown here is derived from an EMBL/GenBank/DDBJ whole genome shotgun (WGS) entry which is preliminary data.</text>
</comment>
<dbReference type="PANTHER" id="PTHR42770:SF7">
    <property type="entry name" value="MEMBRANE PROTEIN"/>
    <property type="match status" value="1"/>
</dbReference>
<accession>A0A0F5HM12</accession>
<dbReference type="GO" id="GO:0005886">
    <property type="term" value="C:plasma membrane"/>
    <property type="evidence" value="ECO:0007669"/>
    <property type="project" value="UniProtKB-SubCell"/>
</dbReference>
<feature type="transmembrane region" description="Helical" evidence="6">
    <location>
        <begin position="404"/>
        <end position="426"/>
    </location>
</feature>
<feature type="transmembrane region" description="Helical" evidence="6">
    <location>
        <begin position="134"/>
        <end position="161"/>
    </location>
</feature>
<feature type="transmembrane region" description="Helical" evidence="6">
    <location>
        <begin position="372"/>
        <end position="392"/>
    </location>
</feature>
<sequence length="491" mass="52613">MQMNKGEKDMGEQKFLKTLGNRDVLALSFGAMIGWGWVVTTGLWITEAGSLGAILAFIIGGIVVTFVGLTYAELASAIPLAGGEHTYSFMAMGRVASFVTTWAIVLGYVSVVAFEAVALPTVFEYLIPNYSQGYLYTIAGWDVTITWAAVGMIGSVLIAAINYRGIKFSTAITFILTLLIIIAGILLITGSSISGNTANMQPLFESGMAGLLTVIIMTPFMFVGFDVIPQAAEEIDLPPRQIGKLLIFSVVLAVVWYIAVIFGVSRVLTPGEMAASELVTADAMAKAFGGSQMMGTILVLGGIGGILTSWIGFYVGGSRAIYALAKAGMLPQSLGELHPKYNTPHKAILLIAVLSTAAPLLGRPALVWLVDAGGLGLVVAWFMVAVSFIILRKKAPSMHRPFKLPGGTSIGWIAAVLALGVSVLYMPGMPSALIWPYEWAIVFAWAVLGFVFYKFSMAKYGTENSDKHMKEEIGRVVQYEEKEEAIEEKSV</sequence>
<keyword evidence="4 6" id="KW-1133">Transmembrane helix</keyword>
<feature type="transmembrane region" description="Helical" evidence="6">
    <location>
        <begin position="51"/>
        <end position="74"/>
    </location>
</feature>
<evidence type="ECO:0000256" key="5">
    <source>
        <dbReference type="ARBA" id="ARBA00023136"/>
    </source>
</evidence>
<feature type="transmembrane region" description="Helical" evidence="6">
    <location>
        <begin position="208"/>
        <end position="225"/>
    </location>
</feature>
<comment type="subcellular location">
    <subcellularLocation>
        <location evidence="1">Cell membrane</location>
        <topology evidence="1">Multi-pass membrane protein</topology>
    </subcellularLocation>
</comment>
<organism evidence="7 8">
    <name type="scientific">Bacillus thermotolerans</name>
    <name type="common">Quasibacillus thermotolerans</name>
    <dbReference type="NCBI Taxonomy" id="1221996"/>
    <lineage>
        <taxon>Bacteria</taxon>
        <taxon>Bacillati</taxon>
        <taxon>Bacillota</taxon>
        <taxon>Bacilli</taxon>
        <taxon>Bacillales</taxon>
        <taxon>Bacillaceae</taxon>
        <taxon>Bacillus</taxon>
    </lineage>
</organism>
<accession>A0A0F5HU05</accession>
<name>A0A0F5HM12_BACTR</name>
<evidence type="ECO:0000313" key="7">
    <source>
        <dbReference type="EMBL" id="KKB36723.1"/>
    </source>
</evidence>
<dbReference type="STRING" id="1221996.QY95_02991"/>
<protein>
    <submittedName>
        <fullName evidence="7">Cationic amino acid transporter</fullName>
    </submittedName>
</protein>
<keyword evidence="8" id="KW-1185">Reference proteome</keyword>
<dbReference type="InterPro" id="IPR002293">
    <property type="entry name" value="AA/rel_permease1"/>
</dbReference>
<reference evidence="7" key="1">
    <citation type="submission" date="2015-02" db="EMBL/GenBank/DDBJ databases">
        <title>Genome Assembly of Bacillaceae bacterium MTCC 8252.</title>
        <authorList>
            <person name="Verma A."/>
            <person name="Khatri I."/>
            <person name="Mual P."/>
            <person name="Subramanian S."/>
            <person name="Krishnamurthi S."/>
        </authorList>
    </citation>
    <scope>NUCLEOTIDE SEQUENCE [LARGE SCALE GENOMIC DNA]</scope>
    <source>
        <strain evidence="7">MTCC 8252</strain>
    </source>
</reference>
<evidence type="ECO:0000256" key="6">
    <source>
        <dbReference type="SAM" id="Phobius"/>
    </source>
</evidence>